<evidence type="ECO:0000256" key="8">
    <source>
        <dbReference type="ARBA" id="ARBA00022989"/>
    </source>
</evidence>
<dbReference type="EMBL" id="JANBUM010000495">
    <property type="protein sequence ID" value="KAJ2776429.1"/>
    <property type="molecule type" value="Genomic_DNA"/>
</dbReference>
<keyword evidence="6 13" id="KW-0812">Transmembrane</keyword>
<evidence type="ECO:0000256" key="11">
    <source>
        <dbReference type="ARBA" id="ARBA00023568"/>
    </source>
</evidence>
<evidence type="ECO:0000256" key="4">
    <source>
        <dbReference type="ARBA" id="ARBA00013244"/>
    </source>
</evidence>
<evidence type="ECO:0000256" key="6">
    <source>
        <dbReference type="ARBA" id="ARBA00022692"/>
    </source>
</evidence>
<dbReference type="GO" id="GO:0019432">
    <property type="term" value="P:triglyceride biosynthetic process"/>
    <property type="evidence" value="ECO:0007669"/>
    <property type="project" value="TreeGrafter"/>
</dbReference>
<dbReference type="InterPro" id="IPR014371">
    <property type="entry name" value="Oat_ACAT_DAG_ARE"/>
</dbReference>
<accession>A0A9W8H0V4</accession>
<feature type="compositionally biased region" description="Basic and acidic residues" evidence="12">
    <location>
        <begin position="21"/>
        <end position="31"/>
    </location>
</feature>
<feature type="region of interest" description="Disordered" evidence="12">
    <location>
        <begin position="1"/>
        <end position="45"/>
    </location>
</feature>
<dbReference type="GO" id="GO:0004144">
    <property type="term" value="F:diacylglycerol O-acyltransferase activity"/>
    <property type="evidence" value="ECO:0007669"/>
    <property type="project" value="UniProtKB-EC"/>
</dbReference>
<dbReference type="Proteomes" id="UP001140172">
    <property type="component" value="Unassembled WGS sequence"/>
</dbReference>
<dbReference type="GO" id="GO:0005789">
    <property type="term" value="C:endoplasmic reticulum membrane"/>
    <property type="evidence" value="ECO:0007669"/>
    <property type="project" value="UniProtKB-SubCell"/>
</dbReference>
<dbReference type="InterPro" id="IPR004299">
    <property type="entry name" value="MBOAT_fam"/>
</dbReference>
<feature type="region of interest" description="Disordered" evidence="12">
    <location>
        <begin position="417"/>
        <end position="443"/>
    </location>
</feature>
<evidence type="ECO:0000256" key="9">
    <source>
        <dbReference type="ARBA" id="ARBA00023136"/>
    </source>
</evidence>
<evidence type="ECO:0000256" key="5">
    <source>
        <dbReference type="ARBA" id="ARBA00022679"/>
    </source>
</evidence>
<keyword evidence="7" id="KW-0256">Endoplasmic reticulum</keyword>
<protein>
    <recommendedName>
        <fullName evidence="4">diacylglycerol O-acyltransferase</fullName>
        <ecNumber evidence="4">2.3.1.20</ecNumber>
    </recommendedName>
</protein>
<proteinExistence type="inferred from homology"/>
<evidence type="ECO:0000256" key="13">
    <source>
        <dbReference type="SAM" id="Phobius"/>
    </source>
</evidence>
<dbReference type="Pfam" id="PF03062">
    <property type="entry name" value="MBOAT"/>
    <property type="match status" value="1"/>
</dbReference>
<evidence type="ECO:0000256" key="3">
    <source>
        <dbReference type="ARBA" id="ARBA00009010"/>
    </source>
</evidence>
<feature type="transmembrane region" description="Helical" evidence="13">
    <location>
        <begin position="116"/>
        <end position="136"/>
    </location>
</feature>
<dbReference type="PANTHER" id="PTHR10408:SF7">
    <property type="entry name" value="DIACYLGLYCEROL O-ACYLTRANSFERASE 1"/>
    <property type="match status" value="1"/>
</dbReference>
<comment type="subcellular location">
    <subcellularLocation>
        <location evidence="1">Endoplasmic reticulum membrane</location>
        <topology evidence="1">Multi-pass membrane protein</topology>
    </subcellularLocation>
</comment>
<evidence type="ECO:0000256" key="7">
    <source>
        <dbReference type="ARBA" id="ARBA00022824"/>
    </source>
</evidence>
<keyword evidence="8 13" id="KW-1133">Transmembrane helix</keyword>
<dbReference type="OrthoDB" id="10039049at2759"/>
<keyword evidence="9 13" id="KW-0472">Membrane</keyword>
<evidence type="ECO:0000256" key="12">
    <source>
        <dbReference type="SAM" id="MobiDB-lite"/>
    </source>
</evidence>
<evidence type="ECO:0000256" key="1">
    <source>
        <dbReference type="ARBA" id="ARBA00004477"/>
    </source>
</evidence>
<feature type="transmembrane region" description="Helical" evidence="13">
    <location>
        <begin position="670"/>
        <end position="690"/>
    </location>
</feature>
<feature type="transmembrane region" description="Helical" evidence="13">
    <location>
        <begin position="604"/>
        <end position="624"/>
    </location>
</feature>
<keyword evidence="5" id="KW-0808">Transferase</keyword>
<dbReference type="AlphaFoldDB" id="A0A9W8H0V4"/>
<gene>
    <name evidence="14" type="ORF">GGI15_004851</name>
</gene>
<comment type="similarity">
    <text evidence="3">Belongs to the membrane-bound acyltransferase family. Sterol o-acyltransferase subfamily.</text>
</comment>
<reference evidence="14" key="1">
    <citation type="submission" date="2022-07" db="EMBL/GenBank/DDBJ databases">
        <title>Phylogenomic reconstructions and comparative analyses of Kickxellomycotina fungi.</title>
        <authorList>
            <person name="Reynolds N.K."/>
            <person name="Stajich J.E."/>
            <person name="Barry K."/>
            <person name="Grigoriev I.V."/>
            <person name="Crous P."/>
            <person name="Smith M.E."/>
        </authorList>
    </citation>
    <scope>NUCLEOTIDE SEQUENCE</scope>
    <source>
        <strain evidence="14">BCRC 34489</strain>
    </source>
</reference>
<evidence type="ECO:0000256" key="2">
    <source>
        <dbReference type="ARBA" id="ARBA00005189"/>
    </source>
</evidence>
<feature type="transmembrane region" description="Helical" evidence="13">
    <location>
        <begin position="493"/>
        <end position="516"/>
    </location>
</feature>
<feature type="transmembrane region" description="Helical" evidence="13">
    <location>
        <begin position="536"/>
        <end position="558"/>
    </location>
</feature>
<keyword evidence="15" id="KW-1185">Reference proteome</keyword>
<comment type="caution">
    <text evidence="14">The sequence shown here is derived from an EMBL/GenBank/DDBJ whole genome shotgun (WGS) entry which is preliminary data.</text>
</comment>
<keyword evidence="10" id="KW-0012">Acyltransferase</keyword>
<feature type="transmembrane region" description="Helical" evidence="13">
    <location>
        <begin position="636"/>
        <end position="658"/>
    </location>
</feature>
<comment type="pathway">
    <text evidence="2">Lipid metabolism.</text>
</comment>
<dbReference type="EC" id="2.3.1.20" evidence="4"/>
<evidence type="ECO:0000256" key="10">
    <source>
        <dbReference type="ARBA" id="ARBA00023315"/>
    </source>
</evidence>
<evidence type="ECO:0000313" key="14">
    <source>
        <dbReference type="EMBL" id="KAJ2776429.1"/>
    </source>
</evidence>
<organism evidence="14 15">
    <name type="scientific">Coemansia interrupta</name>
    <dbReference type="NCBI Taxonomy" id="1126814"/>
    <lineage>
        <taxon>Eukaryota</taxon>
        <taxon>Fungi</taxon>
        <taxon>Fungi incertae sedis</taxon>
        <taxon>Zoopagomycota</taxon>
        <taxon>Kickxellomycotina</taxon>
        <taxon>Kickxellomycetes</taxon>
        <taxon>Kickxellales</taxon>
        <taxon>Kickxellaceae</taxon>
        <taxon>Coemansia</taxon>
    </lineage>
</organism>
<feature type="compositionally biased region" description="Polar residues" evidence="12">
    <location>
        <begin position="423"/>
        <end position="437"/>
    </location>
</feature>
<name>A0A9W8H0V4_9FUNG</name>
<dbReference type="PANTHER" id="PTHR10408">
    <property type="entry name" value="STEROL O-ACYLTRANSFERASE"/>
    <property type="match status" value="1"/>
</dbReference>
<sequence length="697" mass="75801">MNEEPDPPALPSATRPLAAKDSAETLRRRQSDISAEPGSRPQRPRLGMPYLQAQVVHYKPRVSVLDKELTTVSYHGLVNFLLLLLSATLIRLAIENYLKYGILVSIPGSGVSPRDWAATLTGMLAVFLSFFVAFAIEKSAVPAGPQTLSATANKPSSAHAGDAKAPGVGACADHRALSVGACADDSLTVALHLANLCFVLVVPSCITYFAIFQPALGTLVMLLACIMFLKLYSLAATNFDLRRAYRLKDKRLDSDPLRFAAFKRGRFVVDSHHSPQSGSKPSLSRDDASDTDVSSDLADNDQEGRCNEATPCDTTANSSQEAAGIGAEITSVEDLVSSAIPIAARKSFSLNARALAGISVAGDDRIDAKADALPRPRLRRRAATSAANILRLVADTEDASAAISAAAAAAAAAFPAPGEPPNASASPPKQNNTSRNPGNPRRPIHYTVSYPANVTLRNFGYFWLAPTLCYQPSYPRIAGPISKSFVAKRVSELVIICITMYIIIQQYAVPTLVGSVKAIDTRNGFWLSERVLKLSVISAIIWFLGFYAIFHAGLNALAEVLRFADRAFYLDWWNSVDLAAYWREWNLPIHYFCKRHIMVPLISAPLNLPVGAGIMVTFLFSAIMHELLFGIPTHCLKGYSFIGMMAQIPLIQLTQWLVRWRGPESGLGNAIFWISFCIVGQPLGVVQYYYTWVKNNP</sequence>
<evidence type="ECO:0000313" key="15">
    <source>
        <dbReference type="Proteomes" id="UP001140172"/>
    </source>
</evidence>
<feature type="region of interest" description="Disordered" evidence="12">
    <location>
        <begin position="270"/>
        <end position="319"/>
    </location>
</feature>
<comment type="function">
    <text evidence="11">Sterol O-acyltransferase that catalyzes the formation of stery esters.</text>
</comment>
<feature type="transmembrane region" description="Helical" evidence="13">
    <location>
        <begin position="193"/>
        <end position="212"/>
    </location>
</feature>
<feature type="transmembrane region" description="Helical" evidence="13">
    <location>
        <begin position="218"/>
        <end position="241"/>
    </location>
</feature>
<feature type="transmembrane region" description="Helical" evidence="13">
    <location>
        <begin position="77"/>
        <end position="94"/>
    </location>
</feature>